<dbReference type="AlphaFoldDB" id="A0A2T0UH41"/>
<dbReference type="PANTHER" id="PTHR43302:SF5">
    <property type="entry name" value="TRANSPORTER ARSB-RELATED"/>
    <property type="match status" value="1"/>
</dbReference>
<dbReference type="InterPro" id="IPR000802">
    <property type="entry name" value="Arsenical_pump_ArsB"/>
</dbReference>
<dbReference type="Proteomes" id="UP000237822">
    <property type="component" value="Unassembled WGS sequence"/>
</dbReference>
<dbReference type="PRINTS" id="PR00758">
    <property type="entry name" value="ARSENICPUMP"/>
</dbReference>
<evidence type="ECO:0000256" key="7">
    <source>
        <dbReference type="ARBA" id="ARBA00022849"/>
    </source>
</evidence>
<evidence type="ECO:0000256" key="10">
    <source>
        <dbReference type="SAM" id="Phobius"/>
    </source>
</evidence>
<feature type="transmembrane region" description="Helical" evidence="10">
    <location>
        <begin position="342"/>
        <end position="363"/>
    </location>
</feature>
<feature type="transmembrane region" description="Helical" evidence="10">
    <location>
        <begin position="303"/>
        <end position="322"/>
    </location>
</feature>
<name>A0A2T0UH41_9MICO</name>
<evidence type="ECO:0000313" key="12">
    <source>
        <dbReference type="EMBL" id="PRY57137.1"/>
    </source>
</evidence>
<accession>A0A2T0UH41</accession>
<comment type="caution">
    <text evidence="12">The sequence shown here is derived from an EMBL/GenBank/DDBJ whole genome shotgun (WGS) entry which is preliminary data.</text>
</comment>
<gene>
    <name evidence="12" type="ORF">BCF74_11659</name>
</gene>
<feature type="transmembrane region" description="Helical" evidence="10">
    <location>
        <begin position="178"/>
        <end position="195"/>
    </location>
</feature>
<evidence type="ECO:0000256" key="8">
    <source>
        <dbReference type="ARBA" id="ARBA00022989"/>
    </source>
</evidence>
<dbReference type="OrthoDB" id="9774335at2"/>
<dbReference type="PANTHER" id="PTHR43302">
    <property type="entry name" value="TRANSPORTER ARSB-RELATED"/>
    <property type="match status" value="1"/>
</dbReference>
<keyword evidence="8 10" id="KW-1133">Transmembrane helix</keyword>
<feature type="domain" description="Citrate transporter-like" evidence="11">
    <location>
        <begin position="14"/>
        <end position="297"/>
    </location>
</feature>
<dbReference type="InterPro" id="IPR004680">
    <property type="entry name" value="Cit_transptr-like_dom"/>
</dbReference>
<dbReference type="GO" id="GO:0005886">
    <property type="term" value="C:plasma membrane"/>
    <property type="evidence" value="ECO:0007669"/>
    <property type="project" value="UniProtKB-SubCell"/>
</dbReference>
<comment type="similarity">
    <text evidence="3">Belongs to the CitM (TC 2.A.11) transporter family.</text>
</comment>
<dbReference type="GO" id="GO:0046685">
    <property type="term" value="P:response to arsenic-containing substance"/>
    <property type="evidence" value="ECO:0007669"/>
    <property type="project" value="UniProtKB-KW"/>
</dbReference>
<dbReference type="GO" id="GO:0015105">
    <property type="term" value="F:arsenite transmembrane transporter activity"/>
    <property type="evidence" value="ECO:0007669"/>
    <property type="project" value="InterPro"/>
</dbReference>
<evidence type="ECO:0000256" key="2">
    <source>
        <dbReference type="ARBA" id="ARBA00006433"/>
    </source>
</evidence>
<sequence>MTGAELADLATRIGPVMLFLVTMTVVAEVAQIAGVFDVAAHWTARAGRHRTWLLWLLVVALAVVCTIVLSIDTTAVLLTPVVIAVARQLRLPAMPFALTTVWLANTASLLLPVSNLTNLIALHHFSRLGLGTHEYVALAWRPALAAIVATVAVLFVMHRRELLTRYAPEAPDDPHDRTLLVIAAIVCVALGPAFVSGVTPAIPATVAAVVLVVALAVRRRDQLSEVQVPWVMVLLVCVLFVAIDVALRHGLEPVLSSLAGTGSSSADLWRVGATGALTANLVNNLPAYLALEPVAADTPARLMALLIGVNAGSIVTVWGSLATVLWRARCRRAGVAVPLVPYAARSLVCALAAVGAGLLALTLG</sequence>
<feature type="transmembrane region" description="Helical" evidence="10">
    <location>
        <begin position="230"/>
        <end position="251"/>
    </location>
</feature>
<feature type="transmembrane region" description="Helical" evidence="10">
    <location>
        <begin position="16"/>
        <end position="40"/>
    </location>
</feature>
<evidence type="ECO:0000256" key="1">
    <source>
        <dbReference type="ARBA" id="ARBA00004651"/>
    </source>
</evidence>
<proteinExistence type="inferred from homology"/>
<evidence type="ECO:0000256" key="3">
    <source>
        <dbReference type="ARBA" id="ARBA00009843"/>
    </source>
</evidence>
<feature type="transmembrane region" description="Helical" evidence="10">
    <location>
        <begin position="201"/>
        <end position="218"/>
    </location>
</feature>
<protein>
    <submittedName>
        <fullName evidence="12">Arsenite efflux membrane protein ArsB</fullName>
    </submittedName>
</protein>
<feature type="transmembrane region" description="Helical" evidence="10">
    <location>
        <begin position="52"/>
        <end position="71"/>
    </location>
</feature>
<keyword evidence="4" id="KW-0813">Transport</keyword>
<comment type="subcellular location">
    <subcellularLocation>
        <location evidence="1">Cell membrane</location>
        <topology evidence="1">Multi-pass membrane protein</topology>
    </subcellularLocation>
</comment>
<dbReference type="EMBL" id="PVTI01000016">
    <property type="protein sequence ID" value="PRY57137.1"/>
    <property type="molecule type" value="Genomic_DNA"/>
</dbReference>
<feature type="transmembrane region" description="Helical" evidence="10">
    <location>
        <begin position="138"/>
        <end position="157"/>
    </location>
</feature>
<organism evidence="12 13">
    <name type="scientific">Knoellia remsis</name>
    <dbReference type="NCBI Taxonomy" id="407159"/>
    <lineage>
        <taxon>Bacteria</taxon>
        <taxon>Bacillati</taxon>
        <taxon>Actinomycetota</taxon>
        <taxon>Actinomycetes</taxon>
        <taxon>Micrococcales</taxon>
        <taxon>Intrasporangiaceae</taxon>
        <taxon>Knoellia</taxon>
    </lineage>
</organism>
<keyword evidence="7" id="KW-0059">Arsenical resistance</keyword>
<dbReference type="RefSeq" id="WP_106297936.1">
    <property type="nucleotide sequence ID" value="NZ_PVTI01000016.1"/>
</dbReference>
<dbReference type="Pfam" id="PF03600">
    <property type="entry name" value="CitMHS"/>
    <property type="match status" value="1"/>
</dbReference>
<keyword evidence="6 10" id="KW-0812">Transmembrane</keyword>
<evidence type="ECO:0000256" key="9">
    <source>
        <dbReference type="ARBA" id="ARBA00023136"/>
    </source>
</evidence>
<evidence type="ECO:0000256" key="4">
    <source>
        <dbReference type="ARBA" id="ARBA00022448"/>
    </source>
</evidence>
<keyword evidence="5" id="KW-1003">Cell membrane</keyword>
<reference evidence="12 13" key="1">
    <citation type="submission" date="2018-03" db="EMBL/GenBank/DDBJ databases">
        <title>Genomic Encyclopedia of Archaeal and Bacterial Type Strains, Phase II (KMG-II): from individual species to whole genera.</title>
        <authorList>
            <person name="Goeker M."/>
        </authorList>
    </citation>
    <scope>NUCLEOTIDE SEQUENCE [LARGE SCALE GENOMIC DNA]</scope>
    <source>
        <strain evidence="12 13">ATCC BAA-1496</strain>
    </source>
</reference>
<keyword evidence="9 10" id="KW-0472">Membrane</keyword>
<evidence type="ECO:0000259" key="11">
    <source>
        <dbReference type="Pfam" id="PF03600"/>
    </source>
</evidence>
<evidence type="ECO:0000313" key="13">
    <source>
        <dbReference type="Proteomes" id="UP000237822"/>
    </source>
</evidence>
<evidence type="ECO:0000256" key="6">
    <source>
        <dbReference type="ARBA" id="ARBA00022692"/>
    </source>
</evidence>
<evidence type="ECO:0000256" key="5">
    <source>
        <dbReference type="ARBA" id="ARBA00022475"/>
    </source>
</evidence>
<keyword evidence="13" id="KW-1185">Reference proteome</keyword>
<comment type="similarity">
    <text evidence="2">Belongs to the ArsB family.</text>
</comment>